<evidence type="ECO:0000313" key="4">
    <source>
        <dbReference type="Proteomes" id="UP001256827"/>
    </source>
</evidence>
<keyword evidence="2" id="KW-0732">Signal</keyword>
<evidence type="ECO:0000256" key="2">
    <source>
        <dbReference type="SAM" id="SignalP"/>
    </source>
</evidence>
<evidence type="ECO:0000313" key="3">
    <source>
        <dbReference type="EMBL" id="WNC12276.1"/>
    </source>
</evidence>
<feature type="region of interest" description="Disordered" evidence="1">
    <location>
        <begin position="160"/>
        <end position="180"/>
    </location>
</feature>
<proteinExistence type="predicted"/>
<accession>A0ABY9SZ32</accession>
<feature type="chain" id="PRO_5045072857" description="NEAT domain-containing protein" evidence="2">
    <location>
        <begin position="28"/>
        <end position="180"/>
    </location>
</feature>
<gene>
    <name evidence="3" type="ORF">RGB73_16165</name>
</gene>
<sequence>MKKAKFALFAALSLTIGFSAVSSEALAAKVEISNTKTNSEIKTTLDNYFKERENSINNGDITSLPFDKNDETYIYFKYIREVDNFEISDYRISYDIKKITENENDIEVDIYLTQEFVINGSIDSGFADDVTITLKKSSTVGKRASYSASESSENLMIEKMSSETLETDSSSDDVIKKGKK</sequence>
<feature type="signal peptide" evidence="2">
    <location>
        <begin position="1"/>
        <end position="27"/>
    </location>
</feature>
<keyword evidence="4" id="KW-1185">Reference proteome</keyword>
<dbReference type="EMBL" id="CP134050">
    <property type="protein sequence ID" value="WNC12276.1"/>
    <property type="molecule type" value="Genomic_DNA"/>
</dbReference>
<protein>
    <recommendedName>
        <fullName evidence="5">NEAT domain-containing protein</fullName>
    </recommendedName>
</protein>
<evidence type="ECO:0008006" key="5">
    <source>
        <dbReference type="Google" id="ProtNLM"/>
    </source>
</evidence>
<dbReference type="RefSeq" id="WP_310763550.1">
    <property type="nucleotide sequence ID" value="NZ_CP134050.1"/>
</dbReference>
<name>A0ABY9SZ32_BREBE</name>
<reference evidence="3 4" key="1">
    <citation type="submission" date="2023-09" db="EMBL/GenBank/DDBJ databases">
        <title>Complete Genome and Methylome dissection of Bacillus brevis NEB573 original source of BbsI restriction endonuclease.</title>
        <authorList>
            <person name="Fomenkov A."/>
            <person name="Roberts R.D."/>
        </authorList>
    </citation>
    <scope>NUCLEOTIDE SEQUENCE [LARGE SCALE GENOMIC DNA]</scope>
    <source>
        <strain evidence="3 4">NEB573</strain>
    </source>
</reference>
<organism evidence="3 4">
    <name type="scientific">Brevibacillus brevis</name>
    <name type="common">Bacillus brevis</name>
    <dbReference type="NCBI Taxonomy" id="1393"/>
    <lineage>
        <taxon>Bacteria</taxon>
        <taxon>Bacillati</taxon>
        <taxon>Bacillota</taxon>
        <taxon>Bacilli</taxon>
        <taxon>Bacillales</taxon>
        <taxon>Paenibacillaceae</taxon>
        <taxon>Brevibacillus</taxon>
    </lineage>
</organism>
<dbReference type="Proteomes" id="UP001256827">
    <property type="component" value="Chromosome"/>
</dbReference>
<evidence type="ECO:0000256" key="1">
    <source>
        <dbReference type="SAM" id="MobiDB-lite"/>
    </source>
</evidence>